<organism evidence="1">
    <name type="scientific">Harvfovirus sp</name>
    <dbReference type="NCBI Taxonomy" id="2487768"/>
    <lineage>
        <taxon>Viruses</taxon>
        <taxon>Varidnaviria</taxon>
        <taxon>Bamfordvirae</taxon>
        <taxon>Nucleocytoviricota</taxon>
        <taxon>Megaviricetes</taxon>
        <taxon>Imitervirales</taxon>
        <taxon>Mimiviridae</taxon>
        <taxon>Klosneuvirinae</taxon>
    </lineage>
</organism>
<dbReference type="Gene3D" id="1.25.40.20">
    <property type="entry name" value="Ankyrin repeat-containing domain"/>
    <property type="match status" value="3"/>
</dbReference>
<dbReference type="Pfam" id="PF12796">
    <property type="entry name" value="Ank_2"/>
    <property type="match status" value="1"/>
</dbReference>
<dbReference type="EMBL" id="MK072290">
    <property type="protein sequence ID" value="AYV81645.1"/>
    <property type="molecule type" value="Genomic_DNA"/>
</dbReference>
<dbReference type="InterPro" id="IPR002110">
    <property type="entry name" value="Ankyrin_rpt"/>
</dbReference>
<name>A0A3G5A362_9VIRU</name>
<gene>
    <name evidence="1" type="ORF">Harvfovirus48_7</name>
</gene>
<evidence type="ECO:0008006" key="2">
    <source>
        <dbReference type="Google" id="ProtNLM"/>
    </source>
</evidence>
<dbReference type="InterPro" id="IPR036770">
    <property type="entry name" value="Ankyrin_rpt-contain_sf"/>
</dbReference>
<dbReference type="InterPro" id="IPR052050">
    <property type="entry name" value="SecEffector_AnkRepeat"/>
</dbReference>
<reference evidence="1" key="1">
    <citation type="submission" date="2018-10" db="EMBL/GenBank/DDBJ databases">
        <title>Hidden diversity of soil giant viruses.</title>
        <authorList>
            <person name="Schulz F."/>
            <person name="Alteio L."/>
            <person name="Goudeau D."/>
            <person name="Ryan E.M."/>
            <person name="Malmstrom R.R."/>
            <person name="Blanchard J."/>
            <person name="Woyke T."/>
        </authorList>
    </citation>
    <scope>NUCLEOTIDE SEQUENCE</scope>
    <source>
        <strain evidence="1">HAV1</strain>
    </source>
</reference>
<dbReference type="PANTHER" id="PTHR46586:SF3">
    <property type="entry name" value="ANKYRIN REPEAT-CONTAINING PROTEIN"/>
    <property type="match status" value="1"/>
</dbReference>
<dbReference type="SMART" id="SM00248">
    <property type="entry name" value="ANK"/>
    <property type="match status" value="8"/>
</dbReference>
<dbReference type="SUPFAM" id="SSF140860">
    <property type="entry name" value="Pseudo ankyrin repeat-like"/>
    <property type="match status" value="1"/>
</dbReference>
<sequence>MNRHECFAELCYKGLYEEARKFYEEIGDSIEVEYENIFIFAAMHGHFKLIKWIYSLETALCNVHFDKKRALMKACENDDLQIAEWIYSLGEIDLTEFKTLAFERCCVLGLLDVTKWIYSLHQDISLSRGFGFACMFGKINVAQWLYSLDPNIVDNYALYISCKQGFWAVAKWLIQLPNRSFDIHYKNEYAFRHACSNGQLDMAKLLYDSGNNHIDIHVMNENPFRLSCAKKHEDIARWLYSLGEIDIHACEEWAFIIACKEHSFSIAKWLIEISSETINIHSLDDLAFRYCCAADDIQMAKWLYGLGGVNIHAKNDQAFRLACMRGYANIARWLYSLGGINIYVKNNKNFKAVCKYRECAEWLYSLPNVYERINEHVQVLFKIACENKNPWVIEWFLSRGKIRIETLNEYADEFGKKQIVMLYSQGYHGEEKITEKLRKRFSDYVQERIKYYKLLILLIGKLNYLHNKVCEERYSYGNCGYFEAKDNFNRLTKINW</sequence>
<evidence type="ECO:0000313" key="1">
    <source>
        <dbReference type="EMBL" id="AYV81645.1"/>
    </source>
</evidence>
<dbReference type="PANTHER" id="PTHR46586">
    <property type="entry name" value="ANKYRIN REPEAT-CONTAINING PROTEIN"/>
    <property type="match status" value="1"/>
</dbReference>
<protein>
    <recommendedName>
        <fullName evidence="2">Ankyrin repeat protein</fullName>
    </recommendedName>
</protein>
<accession>A0A3G5A362</accession>
<proteinExistence type="predicted"/>
<dbReference type="SUPFAM" id="SSF48403">
    <property type="entry name" value="Ankyrin repeat"/>
    <property type="match status" value="1"/>
</dbReference>